<dbReference type="Proteomes" id="UP000015559">
    <property type="component" value="Chromosome"/>
</dbReference>
<dbReference type="AlphaFoldDB" id="S6A9Y3"/>
<dbReference type="GO" id="GO:0004674">
    <property type="term" value="F:protein serine/threonine kinase activity"/>
    <property type="evidence" value="ECO:0007669"/>
    <property type="project" value="TreeGrafter"/>
</dbReference>
<dbReference type="EMBL" id="AP013066">
    <property type="protein sequence ID" value="BAN34910.1"/>
    <property type="molecule type" value="Genomic_DNA"/>
</dbReference>
<evidence type="ECO:0000313" key="6">
    <source>
        <dbReference type="Proteomes" id="UP000015559"/>
    </source>
</evidence>
<feature type="domain" description="HipA-like C-terminal" evidence="4">
    <location>
        <begin position="184"/>
        <end position="391"/>
    </location>
</feature>
<organism evidence="5 6">
    <name type="scientific">Sulfuricella denitrificans (strain DSM 22764 / NBRC 105220 / skB26)</name>
    <dbReference type="NCBI Taxonomy" id="1163617"/>
    <lineage>
        <taxon>Bacteria</taxon>
        <taxon>Pseudomonadati</taxon>
        <taxon>Pseudomonadota</taxon>
        <taxon>Betaproteobacteria</taxon>
        <taxon>Nitrosomonadales</taxon>
        <taxon>Sulfuricellaceae</taxon>
        <taxon>Sulfuricella</taxon>
    </lineage>
</organism>
<dbReference type="InterPro" id="IPR052028">
    <property type="entry name" value="HipA_Ser/Thr_kinase"/>
</dbReference>
<dbReference type="OrthoDB" id="9805913at2"/>
<dbReference type="Pfam" id="PF07804">
    <property type="entry name" value="HipA_C"/>
    <property type="match status" value="1"/>
</dbReference>
<protein>
    <recommendedName>
        <fullName evidence="4">HipA-like C-terminal domain-containing protein</fullName>
    </recommendedName>
</protein>
<evidence type="ECO:0000313" key="5">
    <source>
        <dbReference type="EMBL" id="BAN34910.1"/>
    </source>
</evidence>
<dbReference type="HOGENOM" id="CLU_041102_0_0_4"/>
<proteinExistence type="inferred from homology"/>
<dbReference type="PANTHER" id="PTHR37419:SF8">
    <property type="entry name" value="TOXIN YJJJ"/>
    <property type="match status" value="1"/>
</dbReference>
<sequence>MAKPNLTRDTFEVFLEAEELGHSCQVGTIYRDKVRTALPVSFEYTEEWITQHPFMLDPRLELYAGEQHPVGASVLFGIFLDSAPDRWGRMLMDRREAIQARKEGRSRKALQEMDYLLGVNDLTRQGALRFRRPGGPFLDNSELPTPSVMDLAELEAICDRIEEEGAEGLPEYEKWLSLLIAPGSSLGGARPKANFEEEDGSLWIAKFPAKNDTYDVGAWEYVIHRLADKAKIWVPTSRMVSLASRYRTFCVKRFDRAGASRRMYASAMTLLEKKDGEDGSYLEMAELISNYGASGFIETDLAQLFRRVLFNVLVSNRDDHLRNHGFIWVADGWRLSEAFDMNPNLSKETHSLALDDANPEPDIQMAMSTAAFYRLTENQALDILAEVVDALSGWKKVAKDMKLSVAEIDRMSPAFMI</sequence>
<dbReference type="eggNOG" id="COG3550">
    <property type="taxonomic scope" value="Bacteria"/>
</dbReference>
<evidence type="ECO:0000256" key="3">
    <source>
        <dbReference type="ARBA" id="ARBA00022777"/>
    </source>
</evidence>
<dbReference type="GO" id="GO:0005829">
    <property type="term" value="C:cytosol"/>
    <property type="evidence" value="ECO:0007669"/>
    <property type="project" value="TreeGrafter"/>
</dbReference>
<dbReference type="RefSeq" id="WP_009206141.1">
    <property type="nucleotide sequence ID" value="NC_022357.1"/>
</dbReference>
<reference evidence="5 6" key="1">
    <citation type="journal article" date="2012" name="Appl. Environ. Microbiol.">
        <title>Draft genome sequence of a psychrotolerant sulfur-oxidizing bacterium, Sulfuricella denitrificans skB26, and proteomic insights into cold adaptation.</title>
        <authorList>
            <person name="Watanabe T."/>
            <person name="Kojima H."/>
            <person name="Fukui M."/>
        </authorList>
    </citation>
    <scope>NUCLEOTIDE SEQUENCE [LARGE SCALE GENOMIC DNA]</scope>
    <source>
        <strain evidence="6">skB26</strain>
    </source>
</reference>
<dbReference type="PANTHER" id="PTHR37419">
    <property type="entry name" value="SERINE/THREONINE-PROTEIN KINASE TOXIN HIPA"/>
    <property type="match status" value="1"/>
</dbReference>
<evidence type="ECO:0000259" key="4">
    <source>
        <dbReference type="Pfam" id="PF07804"/>
    </source>
</evidence>
<comment type="similarity">
    <text evidence="1">Belongs to the HipA Ser/Thr kinase family.</text>
</comment>
<keyword evidence="6" id="KW-1185">Reference proteome</keyword>
<name>S6A9Y3_SULDS</name>
<dbReference type="KEGG" id="sdr:SCD_n01074"/>
<gene>
    <name evidence="5" type="ORF">SCD_n01074</name>
</gene>
<evidence type="ECO:0000256" key="1">
    <source>
        <dbReference type="ARBA" id="ARBA00010164"/>
    </source>
</evidence>
<keyword evidence="2" id="KW-0808">Transferase</keyword>
<dbReference type="STRING" id="1163617.SCD_n01074"/>
<dbReference type="Gene3D" id="1.10.1070.20">
    <property type="match status" value="1"/>
</dbReference>
<evidence type="ECO:0000256" key="2">
    <source>
        <dbReference type="ARBA" id="ARBA00022679"/>
    </source>
</evidence>
<accession>S6A9Y3</accession>
<dbReference type="InterPro" id="IPR012893">
    <property type="entry name" value="HipA-like_C"/>
</dbReference>
<keyword evidence="3" id="KW-0418">Kinase</keyword>